<evidence type="ECO:0000313" key="10">
    <source>
        <dbReference type="EMBL" id="ELT87905.1"/>
    </source>
</evidence>
<feature type="transmembrane region" description="Helical" evidence="8">
    <location>
        <begin position="208"/>
        <end position="229"/>
    </location>
</feature>
<feature type="transmembrane region" description="Helical" evidence="8">
    <location>
        <begin position="354"/>
        <end position="379"/>
    </location>
</feature>
<dbReference type="EMBL" id="AMQN01015631">
    <property type="status" value="NOT_ANNOTATED_CDS"/>
    <property type="molecule type" value="Genomic_DNA"/>
</dbReference>
<dbReference type="Proteomes" id="UP000014760">
    <property type="component" value="Unassembled WGS sequence"/>
</dbReference>
<accession>R7T927</accession>
<dbReference type="GO" id="GO:0016020">
    <property type="term" value="C:membrane"/>
    <property type="evidence" value="ECO:0007669"/>
    <property type="project" value="UniProtKB-SubCell"/>
</dbReference>
<evidence type="ECO:0000259" key="9">
    <source>
        <dbReference type="Pfam" id="PF07779"/>
    </source>
</evidence>
<evidence type="ECO:0000256" key="4">
    <source>
        <dbReference type="ARBA" id="ARBA00022692"/>
    </source>
</evidence>
<keyword evidence="12" id="KW-1185">Reference proteome</keyword>
<dbReference type="AlphaFoldDB" id="R7T927"/>
<feature type="transmembrane region" description="Helical" evidence="8">
    <location>
        <begin position="111"/>
        <end position="133"/>
    </location>
</feature>
<dbReference type="GO" id="GO:0016740">
    <property type="term" value="F:transferase activity"/>
    <property type="evidence" value="ECO:0007669"/>
    <property type="project" value="UniProtKB-KW"/>
</dbReference>
<feature type="transmembrane region" description="Helical" evidence="8">
    <location>
        <begin position="313"/>
        <end position="334"/>
    </location>
</feature>
<dbReference type="GO" id="GO:0005794">
    <property type="term" value="C:Golgi apparatus"/>
    <property type="evidence" value="ECO:0007669"/>
    <property type="project" value="UniProtKB-ARBA"/>
</dbReference>
<evidence type="ECO:0000256" key="7">
    <source>
        <dbReference type="ARBA" id="ARBA00023180"/>
    </source>
</evidence>
<feature type="transmembrane region" description="Helical" evidence="8">
    <location>
        <begin position="12"/>
        <end position="31"/>
    </location>
</feature>
<evidence type="ECO:0000256" key="5">
    <source>
        <dbReference type="ARBA" id="ARBA00022989"/>
    </source>
</evidence>
<dbReference type="EnsemblMetazoa" id="CapteT145222">
    <property type="protein sequence ID" value="CapteP145222"/>
    <property type="gene ID" value="CapteG145222"/>
</dbReference>
<dbReference type="PANTHER" id="PTHR13533">
    <property type="entry name" value="N-ACETYLNEURAMINATE 9-O-ACETYLTRANSFERASE"/>
    <property type="match status" value="1"/>
</dbReference>
<comment type="similarity">
    <text evidence="2">Belongs to the PC-esterase family. CASD1 subfamily.</text>
</comment>
<feature type="transmembrane region" description="Helical" evidence="8">
    <location>
        <begin position="139"/>
        <end position="156"/>
    </location>
</feature>
<sequence>VFPKDERIYTRDTFLFLVFLLFLAAIVGSVSDTSDKILNRYSPICFAYRDQTEEWKGWMQVLFVWYHYFAAVEWYNWIRVYIACYVWMTGFGNFSFFWIKQDYSLWRFMKMFFRLNFLVILVCATVGNEYMLYYICAMHTYWFLSVYFTMAIFPSWNAQTSMMTLKLFIYAACNYVIFDIPGVASVLFKPFWLILGLNDGHGDVMHEWVFRAGLDHWICFVGMLCAYNYPHFEQFIAYTEKQNEVRFLRIPSGNWIKAAVGGLILCVFYAWYEHILPLDKFSYNHLHPYTSFIPVMSYIYFRNVSRWLRGKYLGLFAYLGKITLETYLSQLHIYLQSNAKNLIGYFHGYPLLNFAFATLIYIPISHCLFEITIEVSAYLLPKDAKERSKKLIASVLVIVASTALGKTLELITGL</sequence>
<dbReference type="GO" id="GO:0005975">
    <property type="term" value="P:carbohydrate metabolic process"/>
    <property type="evidence" value="ECO:0007669"/>
    <property type="project" value="UniProtKB-ARBA"/>
</dbReference>
<reference evidence="10 12" key="2">
    <citation type="journal article" date="2013" name="Nature">
        <title>Insights into bilaterian evolution from three spiralian genomes.</title>
        <authorList>
            <person name="Simakov O."/>
            <person name="Marletaz F."/>
            <person name="Cho S.J."/>
            <person name="Edsinger-Gonzales E."/>
            <person name="Havlak P."/>
            <person name="Hellsten U."/>
            <person name="Kuo D.H."/>
            <person name="Larsson T."/>
            <person name="Lv J."/>
            <person name="Arendt D."/>
            <person name="Savage R."/>
            <person name="Osoegawa K."/>
            <person name="de Jong P."/>
            <person name="Grimwood J."/>
            <person name="Chapman J.A."/>
            <person name="Shapiro H."/>
            <person name="Aerts A."/>
            <person name="Otillar R.P."/>
            <person name="Terry A.Y."/>
            <person name="Boore J.L."/>
            <person name="Grigoriev I.V."/>
            <person name="Lindberg D.R."/>
            <person name="Seaver E.C."/>
            <person name="Weisblat D.A."/>
            <person name="Putnam N.H."/>
            <person name="Rokhsar D.S."/>
        </authorList>
    </citation>
    <scope>NUCLEOTIDE SEQUENCE</scope>
    <source>
        <strain evidence="10 12">I ESC-2004</strain>
    </source>
</reference>
<feature type="transmembrane region" description="Helical" evidence="8">
    <location>
        <begin position="168"/>
        <end position="188"/>
    </location>
</feature>
<feature type="transmembrane region" description="Helical" evidence="8">
    <location>
        <begin position="391"/>
        <end position="411"/>
    </location>
</feature>
<keyword evidence="5 8" id="KW-1133">Transmembrane helix</keyword>
<protein>
    <recommendedName>
        <fullName evidence="9">Cas1p 10 TM acyl transferase domain-containing protein</fullName>
    </recommendedName>
</protein>
<evidence type="ECO:0000256" key="2">
    <source>
        <dbReference type="ARBA" id="ARBA00010666"/>
    </source>
</evidence>
<feature type="transmembrane region" description="Helical" evidence="8">
    <location>
        <begin position="255"/>
        <end position="272"/>
    </location>
</feature>
<evidence type="ECO:0000313" key="12">
    <source>
        <dbReference type="Proteomes" id="UP000014760"/>
    </source>
</evidence>
<feature type="non-terminal residue" evidence="10">
    <location>
        <position position="1"/>
    </location>
</feature>
<proteinExistence type="inferred from homology"/>
<feature type="domain" description="Cas1p 10 TM acyl transferase" evidence="9">
    <location>
        <begin position="1"/>
        <end position="391"/>
    </location>
</feature>
<dbReference type="HOGENOM" id="CLU_020608_1_0_1"/>
<gene>
    <name evidence="10" type="ORF">CAPTEDRAFT_145222</name>
</gene>
<evidence type="ECO:0000313" key="11">
    <source>
        <dbReference type="EnsemblMetazoa" id="CapteP145222"/>
    </source>
</evidence>
<evidence type="ECO:0000256" key="6">
    <source>
        <dbReference type="ARBA" id="ARBA00023136"/>
    </source>
</evidence>
<dbReference type="Pfam" id="PF07779">
    <property type="entry name" value="Cas1_AcylT"/>
    <property type="match status" value="1"/>
</dbReference>
<comment type="subcellular location">
    <subcellularLocation>
        <location evidence="1">Membrane</location>
        <topology evidence="1">Multi-pass membrane protein</topology>
    </subcellularLocation>
</comment>
<evidence type="ECO:0000256" key="3">
    <source>
        <dbReference type="ARBA" id="ARBA00022679"/>
    </source>
</evidence>
<dbReference type="OMA" id="NFFVTFC"/>
<keyword evidence="7" id="KW-0325">Glycoprotein</keyword>
<reference evidence="11" key="3">
    <citation type="submission" date="2015-06" db="UniProtKB">
        <authorList>
            <consortium name="EnsemblMetazoa"/>
        </authorList>
    </citation>
    <scope>IDENTIFICATION</scope>
</reference>
<dbReference type="InterPro" id="IPR012419">
    <property type="entry name" value="Cas1_AcylTrans_dom"/>
</dbReference>
<organism evidence="10">
    <name type="scientific">Capitella teleta</name>
    <name type="common">Polychaete worm</name>
    <dbReference type="NCBI Taxonomy" id="283909"/>
    <lineage>
        <taxon>Eukaryota</taxon>
        <taxon>Metazoa</taxon>
        <taxon>Spiralia</taxon>
        <taxon>Lophotrochozoa</taxon>
        <taxon>Annelida</taxon>
        <taxon>Polychaeta</taxon>
        <taxon>Sedentaria</taxon>
        <taxon>Scolecida</taxon>
        <taxon>Capitellidae</taxon>
        <taxon>Capitella</taxon>
    </lineage>
</organism>
<dbReference type="EMBL" id="KB312095">
    <property type="protein sequence ID" value="ELT87905.1"/>
    <property type="molecule type" value="Genomic_DNA"/>
</dbReference>
<keyword evidence="3" id="KW-0808">Transferase</keyword>
<keyword evidence="4 8" id="KW-0812">Transmembrane</keyword>
<feature type="transmembrane region" description="Helical" evidence="8">
    <location>
        <begin position="78"/>
        <end position="99"/>
    </location>
</feature>
<reference evidence="12" key="1">
    <citation type="submission" date="2012-12" db="EMBL/GenBank/DDBJ databases">
        <authorList>
            <person name="Hellsten U."/>
            <person name="Grimwood J."/>
            <person name="Chapman J.A."/>
            <person name="Shapiro H."/>
            <person name="Aerts A."/>
            <person name="Otillar R.P."/>
            <person name="Terry A.Y."/>
            <person name="Boore J.L."/>
            <person name="Simakov O."/>
            <person name="Marletaz F."/>
            <person name="Cho S.-J."/>
            <person name="Edsinger-Gonzales E."/>
            <person name="Havlak P."/>
            <person name="Kuo D.-H."/>
            <person name="Larsson T."/>
            <person name="Lv J."/>
            <person name="Arendt D."/>
            <person name="Savage R."/>
            <person name="Osoegawa K."/>
            <person name="de Jong P."/>
            <person name="Lindberg D.R."/>
            <person name="Seaver E.C."/>
            <person name="Weisblat D.A."/>
            <person name="Putnam N.H."/>
            <person name="Grigoriev I.V."/>
            <person name="Rokhsar D.S."/>
        </authorList>
    </citation>
    <scope>NUCLEOTIDE SEQUENCE</scope>
    <source>
        <strain evidence="12">I ESC-2004</strain>
    </source>
</reference>
<dbReference type="EMBL" id="AMQN01015632">
    <property type="status" value="NOT_ANNOTATED_CDS"/>
    <property type="molecule type" value="Genomic_DNA"/>
</dbReference>
<name>R7T927_CAPTE</name>
<evidence type="ECO:0000256" key="8">
    <source>
        <dbReference type="SAM" id="Phobius"/>
    </source>
</evidence>
<dbReference type="PANTHER" id="PTHR13533:SF45">
    <property type="entry name" value="CAS1P 10 TM ACYL TRANSFERASE DOMAIN-CONTAINING PROTEIN"/>
    <property type="match status" value="1"/>
</dbReference>
<feature type="transmembrane region" description="Helical" evidence="8">
    <location>
        <begin position="284"/>
        <end position="301"/>
    </location>
</feature>
<evidence type="ECO:0000256" key="1">
    <source>
        <dbReference type="ARBA" id="ARBA00004141"/>
    </source>
</evidence>
<keyword evidence="6 8" id="KW-0472">Membrane</keyword>
<dbReference type="OrthoDB" id="1932925at2759"/>